<evidence type="ECO:0008006" key="4">
    <source>
        <dbReference type="Google" id="ProtNLM"/>
    </source>
</evidence>
<proteinExistence type="predicted"/>
<feature type="chain" id="PRO_5018017327" description="NPP1-domain-containing protein" evidence="1">
    <location>
        <begin position="26"/>
        <end position="290"/>
    </location>
</feature>
<dbReference type="Proteomes" id="UP000275078">
    <property type="component" value="Unassembled WGS sequence"/>
</dbReference>
<evidence type="ECO:0000256" key="1">
    <source>
        <dbReference type="SAM" id="SignalP"/>
    </source>
</evidence>
<dbReference type="OrthoDB" id="10255963at2759"/>
<sequence length="290" mass="32921">MRSTSLASVSTLIVALWGLLGSVSANTPLTDEFVRKDLKENGGLEMAYASRPLWHFAESRDYRTCYPTPAFNVNGAQHGLQPAKWPNAGDDCVDPGPKGASKVSFPTYYTVTQCWQDEIRVVYNLYYQKDGWSDVIFANGHMHDWERIIVIWKKNMFSGNWTRASLLKSYHSGYMEDSWARIQNTFNDDNEGEQNGKNKDHAKIYIGWGKHAMFSDRNTGFNDKISQGCQREFRSRDWWYNPKKVDLVLSGRNTTVGDKIASVNWGKADSSPPVVEDRVCSEKKGGFISC</sequence>
<accession>A0A3N4HDI3</accession>
<evidence type="ECO:0000313" key="2">
    <source>
        <dbReference type="EMBL" id="RPA72335.1"/>
    </source>
</evidence>
<keyword evidence="3" id="KW-1185">Reference proteome</keyword>
<dbReference type="EMBL" id="ML119866">
    <property type="protein sequence ID" value="RPA72335.1"/>
    <property type="molecule type" value="Genomic_DNA"/>
</dbReference>
<evidence type="ECO:0000313" key="3">
    <source>
        <dbReference type="Proteomes" id="UP000275078"/>
    </source>
</evidence>
<keyword evidence="1" id="KW-0732">Signal</keyword>
<feature type="signal peptide" evidence="1">
    <location>
        <begin position="1"/>
        <end position="25"/>
    </location>
</feature>
<dbReference type="InterPro" id="IPR008701">
    <property type="entry name" value="NPP1"/>
</dbReference>
<dbReference type="Pfam" id="PF05630">
    <property type="entry name" value="NPP1"/>
    <property type="match status" value="1"/>
</dbReference>
<protein>
    <recommendedName>
        <fullName evidence="4">NPP1-domain-containing protein</fullName>
    </recommendedName>
</protein>
<organism evidence="2 3">
    <name type="scientific">Ascobolus immersus RN42</name>
    <dbReference type="NCBI Taxonomy" id="1160509"/>
    <lineage>
        <taxon>Eukaryota</taxon>
        <taxon>Fungi</taxon>
        <taxon>Dikarya</taxon>
        <taxon>Ascomycota</taxon>
        <taxon>Pezizomycotina</taxon>
        <taxon>Pezizomycetes</taxon>
        <taxon>Pezizales</taxon>
        <taxon>Ascobolaceae</taxon>
        <taxon>Ascobolus</taxon>
    </lineage>
</organism>
<gene>
    <name evidence="2" type="ORF">BJ508DRAFT_419523</name>
</gene>
<dbReference type="AlphaFoldDB" id="A0A3N4HDI3"/>
<reference evidence="2 3" key="1">
    <citation type="journal article" date="2018" name="Nat. Ecol. Evol.">
        <title>Pezizomycetes genomes reveal the molecular basis of ectomycorrhizal truffle lifestyle.</title>
        <authorList>
            <person name="Murat C."/>
            <person name="Payen T."/>
            <person name="Noel B."/>
            <person name="Kuo A."/>
            <person name="Morin E."/>
            <person name="Chen J."/>
            <person name="Kohler A."/>
            <person name="Krizsan K."/>
            <person name="Balestrini R."/>
            <person name="Da Silva C."/>
            <person name="Montanini B."/>
            <person name="Hainaut M."/>
            <person name="Levati E."/>
            <person name="Barry K.W."/>
            <person name="Belfiori B."/>
            <person name="Cichocki N."/>
            <person name="Clum A."/>
            <person name="Dockter R.B."/>
            <person name="Fauchery L."/>
            <person name="Guy J."/>
            <person name="Iotti M."/>
            <person name="Le Tacon F."/>
            <person name="Lindquist E.A."/>
            <person name="Lipzen A."/>
            <person name="Malagnac F."/>
            <person name="Mello A."/>
            <person name="Molinier V."/>
            <person name="Miyauchi S."/>
            <person name="Poulain J."/>
            <person name="Riccioni C."/>
            <person name="Rubini A."/>
            <person name="Sitrit Y."/>
            <person name="Splivallo R."/>
            <person name="Traeger S."/>
            <person name="Wang M."/>
            <person name="Zifcakova L."/>
            <person name="Wipf D."/>
            <person name="Zambonelli A."/>
            <person name="Paolocci F."/>
            <person name="Nowrousian M."/>
            <person name="Ottonello S."/>
            <person name="Baldrian P."/>
            <person name="Spatafora J.W."/>
            <person name="Henrissat B."/>
            <person name="Nagy L.G."/>
            <person name="Aury J.M."/>
            <person name="Wincker P."/>
            <person name="Grigoriev I.V."/>
            <person name="Bonfante P."/>
            <person name="Martin F.M."/>
        </authorList>
    </citation>
    <scope>NUCLEOTIDE SEQUENCE [LARGE SCALE GENOMIC DNA]</scope>
    <source>
        <strain evidence="2 3">RN42</strain>
    </source>
</reference>
<name>A0A3N4HDI3_ASCIM</name>
<dbReference type="STRING" id="1160509.A0A3N4HDI3"/>